<sequence>MISGSDKTFLWLIASIIFAAFLFGGTPDLLDVLIGNLMGECPIIIGTPK</sequence>
<keyword evidence="1" id="KW-0812">Transmembrane</keyword>
<protein>
    <submittedName>
        <fullName evidence="2">Uncharacterized protein</fullName>
    </submittedName>
</protein>
<feature type="transmembrane region" description="Helical" evidence="1">
    <location>
        <begin position="9"/>
        <end position="26"/>
    </location>
</feature>
<reference evidence="2" key="1">
    <citation type="journal article" date="2015" name="Nature">
        <title>Complex archaea that bridge the gap between prokaryotes and eukaryotes.</title>
        <authorList>
            <person name="Spang A."/>
            <person name="Saw J.H."/>
            <person name="Jorgensen S.L."/>
            <person name="Zaremba-Niedzwiedzka K."/>
            <person name="Martijn J."/>
            <person name="Lind A.E."/>
            <person name="van Eijk R."/>
            <person name="Schleper C."/>
            <person name="Guy L."/>
            <person name="Ettema T.J."/>
        </authorList>
    </citation>
    <scope>NUCLEOTIDE SEQUENCE</scope>
</reference>
<keyword evidence="1" id="KW-1133">Transmembrane helix</keyword>
<evidence type="ECO:0000313" key="2">
    <source>
        <dbReference type="EMBL" id="KKN48322.1"/>
    </source>
</evidence>
<comment type="caution">
    <text evidence="2">The sequence shown here is derived from an EMBL/GenBank/DDBJ whole genome shotgun (WGS) entry which is preliminary data.</text>
</comment>
<gene>
    <name evidence="2" type="ORF">LCGC14_0653570</name>
</gene>
<dbReference type="AlphaFoldDB" id="A0A0F9RFE8"/>
<evidence type="ECO:0000256" key="1">
    <source>
        <dbReference type="SAM" id="Phobius"/>
    </source>
</evidence>
<name>A0A0F9RFE8_9ZZZZ</name>
<dbReference type="EMBL" id="LAZR01001225">
    <property type="protein sequence ID" value="KKN48322.1"/>
    <property type="molecule type" value="Genomic_DNA"/>
</dbReference>
<proteinExistence type="predicted"/>
<accession>A0A0F9RFE8</accession>
<organism evidence="2">
    <name type="scientific">marine sediment metagenome</name>
    <dbReference type="NCBI Taxonomy" id="412755"/>
    <lineage>
        <taxon>unclassified sequences</taxon>
        <taxon>metagenomes</taxon>
        <taxon>ecological metagenomes</taxon>
    </lineage>
</organism>
<keyword evidence="1" id="KW-0472">Membrane</keyword>